<evidence type="ECO:0000313" key="3">
    <source>
        <dbReference type="Proteomes" id="UP000294743"/>
    </source>
</evidence>
<dbReference type="InterPro" id="IPR046123">
    <property type="entry name" value="DUF6120"/>
</dbReference>
<dbReference type="Pfam" id="PF19615">
    <property type="entry name" value="DUF6120"/>
    <property type="match status" value="1"/>
</dbReference>
<proteinExistence type="predicted"/>
<dbReference type="EMBL" id="SODD01000002">
    <property type="protein sequence ID" value="TDW26056.1"/>
    <property type="molecule type" value="Genomic_DNA"/>
</dbReference>
<organism evidence="2 3">
    <name type="scientific">Breznakia blatticola</name>
    <dbReference type="NCBI Taxonomy" id="1754012"/>
    <lineage>
        <taxon>Bacteria</taxon>
        <taxon>Bacillati</taxon>
        <taxon>Bacillota</taxon>
        <taxon>Erysipelotrichia</taxon>
        <taxon>Erysipelotrichales</taxon>
        <taxon>Erysipelotrichaceae</taxon>
        <taxon>Breznakia</taxon>
    </lineage>
</organism>
<keyword evidence="1" id="KW-0472">Membrane</keyword>
<dbReference type="AlphaFoldDB" id="A0A4R8A6I0"/>
<dbReference type="Proteomes" id="UP000294743">
    <property type="component" value="Unassembled WGS sequence"/>
</dbReference>
<sequence>MNELKKFKRRIRKQFALPTSKSRDFLHKLNALIDIYGKPNPTITQDDLEKEFGSPKEIYISFLECCSEEELLQATKIKRLSNVMLVVMLVVILVLSLVAITAIVKSYYDSYESIPEKVEIIITED</sequence>
<evidence type="ECO:0000256" key="1">
    <source>
        <dbReference type="SAM" id="Phobius"/>
    </source>
</evidence>
<name>A0A4R8A6I0_9FIRM</name>
<feature type="transmembrane region" description="Helical" evidence="1">
    <location>
        <begin position="83"/>
        <end position="104"/>
    </location>
</feature>
<protein>
    <submittedName>
        <fullName evidence="2">Uncharacterized protein</fullName>
    </submittedName>
</protein>
<keyword evidence="1" id="KW-1133">Transmembrane helix</keyword>
<gene>
    <name evidence="2" type="ORF">EDD63_10277</name>
</gene>
<accession>A0A4R8A6I0</accession>
<reference evidence="2 3" key="1">
    <citation type="submission" date="2019-03" db="EMBL/GenBank/DDBJ databases">
        <title>Genomic Encyclopedia of Type Strains, Phase IV (KMG-IV): sequencing the most valuable type-strain genomes for metagenomic binning, comparative biology and taxonomic classification.</title>
        <authorList>
            <person name="Goeker M."/>
        </authorList>
    </citation>
    <scope>NUCLEOTIDE SEQUENCE [LARGE SCALE GENOMIC DNA]</scope>
    <source>
        <strain evidence="2 3">DSM 28867</strain>
    </source>
</reference>
<evidence type="ECO:0000313" key="2">
    <source>
        <dbReference type="EMBL" id="TDW26056.1"/>
    </source>
</evidence>
<keyword evidence="3" id="KW-1185">Reference proteome</keyword>
<comment type="caution">
    <text evidence="2">The sequence shown here is derived from an EMBL/GenBank/DDBJ whole genome shotgun (WGS) entry which is preliminary data.</text>
</comment>
<keyword evidence="1" id="KW-0812">Transmembrane</keyword>
<dbReference type="RefSeq" id="WP_134167640.1">
    <property type="nucleotide sequence ID" value="NZ_SODD01000002.1"/>
</dbReference>